<reference evidence="1 2" key="2">
    <citation type="journal article" date="2013" name="Stand. Genomic Sci.">
        <title>Complete genome sequence of Halorhodospira halophila SL1.</title>
        <authorList>
            <person name="Challacombe J.F."/>
            <person name="Majid S."/>
            <person name="Deole R."/>
            <person name="Brettin T.S."/>
            <person name="Bruce D."/>
            <person name="Delano S.F."/>
            <person name="Detter J.C."/>
            <person name="Gleasner C.D."/>
            <person name="Han C.S."/>
            <person name="Misra M."/>
            <person name="Reitenga K.G."/>
            <person name="Mikhailova N."/>
            <person name="Woyke T."/>
            <person name="Pitluck S."/>
            <person name="Nolan M."/>
            <person name="Land M.L."/>
            <person name="Saunders E."/>
            <person name="Tapia R."/>
            <person name="Lapidus A."/>
            <person name="Ivanova N."/>
            <person name="Hoff W.D."/>
        </authorList>
    </citation>
    <scope>NUCLEOTIDE SEQUENCE [LARGE SCALE GENOMIC DNA]</scope>
    <source>
        <strain evidence="2">DSM 244 / SL1</strain>
    </source>
</reference>
<sequence>MTRLRPWLASILLVVTLPVPVAALELVPRGEGDEGCYATPWIADRQRVANLVASLRQRGHIAGSEEGVHEELVAYRVAAPERLRLDRARERIDAAEAAGFRAALAQGVDGRPTVSYGIHRQRADADYHAVALAQAGIDTTVEPVYRTRPTARAVIRAPASRVSVVQFGELWRPVHCDALQW</sequence>
<organism evidence="1 2">
    <name type="scientific">Halorhodospira halophila (strain DSM 244 / SL1)</name>
    <name type="common">Ectothiorhodospira halophila (strain DSM 244 / SL1)</name>
    <dbReference type="NCBI Taxonomy" id="349124"/>
    <lineage>
        <taxon>Bacteria</taxon>
        <taxon>Pseudomonadati</taxon>
        <taxon>Pseudomonadota</taxon>
        <taxon>Gammaproteobacteria</taxon>
        <taxon>Chromatiales</taxon>
        <taxon>Ectothiorhodospiraceae</taxon>
        <taxon>Halorhodospira</taxon>
    </lineage>
</organism>
<dbReference type="KEGG" id="hha:Hhal_0873"/>
<dbReference type="AlphaFoldDB" id="A1WVD7"/>
<gene>
    <name evidence="1" type="ordered locus">Hhal_0873</name>
</gene>
<protein>
    <submittedName>
        <fullName evidence="1">Uncharacterized protein</fullName>
    </submittedName>
</protein>
<dbReference type="Proteomes" id="UP000000647">
    <property type="component" value="Chromosome"/>
</dbReference>
<dbReference type="RefSeq" id="WP_011813672.1">
    <property type="nucleotide sequence ID" value="NC_008789.1"/>
</dbReference>
<accession>A1WVD7</accession>
<evidence type="ECO:0000313" key="2">
    <source>
        <dbReference type="Proteomes" id="UP000000647"/>
    </source>
</evidence>
<keyword evidence="2" id="KW-1185">Reference proteome</keyword>
<proteinExistence type="predicted"/>
<reference evidence="2" key="1">
    <citation type="submission" date="2006-12" db="EMBL/GenBank/DDBJ databases">
        <title>Complete sequence of Halorhodospira halophila SL1.</title>
        <authorList>
            <consortium name="US DOE Joint Genome Institute"/>
            <person name="Copeland A."/>
            <person name="Lucas S."/>
            <person name="Lapidus A."/>
            <person name="Barry K."/>
            <person name="Detter J.C."/>
            <person name="Glavina del Rio T."/>
            <person name="Hammon N."/>
            <person name="Israni S."/>
            <person name="Dalin E."/>
            <person name="Tice H."/>
            <person name="Pitluck S."/>
            <person name="Saunders E."/>
            <person name="Brettin T."/>
            <person name="Bruce D."/>
            <person name="Han C."/>
            <person name="Tapia R."/>
            <person name="Schmutz J."/>
            <person name="Larimer F."/>
            <person name="Land M."/>
            <person name="Hauser L."/>
            <person name="Kyrpides N."/>
            <person name="Mikhailova N."/>
            <person name="Hoff W."/>
            <person name="Richardson P."/>
        </authorList>
    </citation>
    <scope>NUCLEOTIDE SEQUENCE [LARGE SCALE GENOMIC DNA]</scope>
    <source>
        <strain evidence="2">DSM 244 / SL1</strain>
    </source>
</reference>
<dbReference type="EMBL" id="CP000544">
    <property type="protein sequence ID" value="ABM61649.1"/>
    <property type="molecule type" value="Genomic_DNA"/>
</dbReference>
<name>A1WVD7_HALHL</name>
<dbReference type="HOGENOM" id="CLU_1487093_0_0_6"/>
<evidence type="ECO:0000313" key="1">
    <source>
        <dbReference type="EMBL" id="ABM61649.1"/>
    </source>
</evidence>
<dbReference type="STRING" id="349124.Hhal_0873"/>